<feature type="region of interest" description="Disordered" evidence="1">
    <location>
        <begin position="1"/>
        <end position="82"/>
    </location>
</feature>
<evidence type="ECO:0000256" key="1">
    <source>
        <dbReference type="SAM" id="MobiDB-lite"/>
    </source>
</evidence>
<feature type="compositionally biased region" description="Basic and acidic residues" evidence="1">
    <location>
        <begin position="280"/>
        <end position="292"/>
    </location>
</feature>
<comment type="caution">
    <text evidence="2">The sequence shown here is derived from an EMBL/GenBank/DDBJ whole genome shotgun (WGS) entry which is preliminary data.</text>
</comment>
<organism evidence="2 3">
    <name type="scientific">Eumeta variegata</name>
    <name type="common">Bagworm moth</name>
    <name type="synonym">Eumeta japonica</name>
    <dbReference type="NCBI Taxonomy" id="151549"/>
    <lineage>
        <taxon>Eukaryota</taxon>
        <taxon>Metazoa</taxon>
        <taxon>Ecdysozoa</taxon>
        <taxon>Arthropoda</taxon>
        <taxon>Hexapoda</taxon>
        <taxon>Insecta</taxon>
        <taxon>Pterygota</taxon>
        <taxon>Neoptera</taxon>
        <taxon>Endopterygota</taxon>
        <taxon>Lepidoptera</taxon>
        <taxon>Glossata</taxon>
        <taxon>Ditrysia</taxon>
        <taxon>Tineoidea</taxon>
        <taxon>Psychidae</taxon>
        <taxon>Oiketicinae</taxon>
        <taxon>Eumeta</taxon>
    </lineage>
</organism>
<feature type="compositionally biased region" description="Basic residues" evidence="1">
    <location>
        <begin position="269"/>
        <end position="279"/>
    </location>
</feature>
<feature type="compositionally biased region" description="Low complexity" evidence="1">
    <location>
        <begin position="115"/>
        <end position="124"/>
    </location>
</feature>
<dbReference type="EMBL" id="BGZK01002693">
    <property type="protein sequence ID" value="GBP95867.1"/>
    <property type="molecule type" value="Genomic_DNA"/>
</dbReference>
<dbReference type="Proteomes" id="UP000299102">
    <property type="component" value="Unassembled WGS sequence"/>
</dbReference>
<name>A0A4C2AAG2_EUMVA</name>
<keyword evidence="3" id="KW-1185">Reference proteome</keyword>
<feature type="compositionally biased region" description="Basic residues" evidence="1">
    <location>
        <begin position="1"/>
        <end position="10"/>
    </location>
</feature>
<sequence length="292" mass="32556">MIKHRSRRRRETVFDGRISSGTRRFPLSRSGRRPRRRRRRADGAGTRTPSAQIKFKKAFPKRDQFDNEGSAGGGRRAGAGGTCARQFVNKTHPRRIISASTPTPAHARADRRADAATTSPTTASIRGCRRDNSARLSHERLEQVGAPSPNSLTMDGAIFSLLPRGARSFAPRRRRVTRALRAHFAISETNPKGCRVLDFCTESRARAGRRHVWSEGKAGLLGYKLAERDAPVKFTHSIGTSTYGGGIMRVVIRSRSLPYRRDPGAEVRGRRRTKLRNVRARPEQRERSAVGG</sequence>
<accession>A0A4C2AAG2</accession>
<proteinExistence type="predicted"/>
<feature type="region of interest" description="Disordered" evidence="1">
    <location>
        <begin position="100"/>
        <end position="126"/>
    </location>
</feature>
<reference evidence="2 3" key="1">
    <citation type="journal article" date="2019" name="Commun. Biol.">
        <title>The bagworm genome reveals a unique fibroin gene that provides high tensile strength.</title>
        <authorList>
            <person name="Kono N."/>
            <person name="Nakamura H."/>
            <person name="Ohtoshi R."/>
            <person name="Tomita M."/>
            <person name="Numata K."/>
            <person name="Arakawa K."/>
        </authorList>
    </citation>
    <scope>NUCLEOTIDE SEQUENCE [LARGE SCALE GENOMIC DNA]</scope>
</reference>
<feature type="compositionally biased region" description="Gly residues" evidence="1">
    <location>
        <begin position="70"/>
        <end position="81"/>
    </location>
</feature>
<evidence type="ECO:0000313" key="2">
    <source>
        <dbReference type="EMBL" id="GBP95867.1"/>
    </source>
</evidence>
<feature type="region of interest" description="Disordered" evidence="1">
    <location>
        <begin position="261"/>
        <end position="292"/>
    </location>
</feature>
<evidence type="ECO:0000313" key="3">
    <source>
        <dbReference type="Proteomes" id="UP000299102"/>
    </source>
</evidence>
<gene>
    <name evidence="2" type="ORF">EVAR_97912_1</name>
</gene>
<protein>
    <submittedName>
        <fullName evidence="2">Uncharacterized protein</fullName>
    </submittedName>
</protein>
<feature type="compositionally biased region" description="Basic residues" evidence="1">
    <location>
        <begin position="30"/>
        <end position="40"/>
    </location>
</feature>
<dbReference type="AlphaFoldDB" id="A0A4C2AAG2"/>